<name>A0ACB7RWP0_HYAAI</name>
<accession>A0ACB7RWP0</accession>
<reference evidence="1" key="1">
    <citation type="submission" date="2020-05" db="EMBL/GenBank/DDBJ databases">
        <title>Large-scale comparative analyses of tick genomes elucidate their genetic diversity and vector capacities.</title>
        <authorList>
            <person name="Jia N."/>
            <person name="Wang J."/>
            <person name="Shi W."/>
            <person name="Du L."/>
            <person name="Sun Y."/>
            <person name="Zhan W."/>
            <person name="Jiang J."/>
            <person name="Wang Q."/>
            <person name="Zhang B."/>
            <person name="Ji P."/>
            <person name="Sakyi L.B."/>
            <person name="Cui X."/>
            <person name="Yuan T."/>
            <person name="Jiang B."/>
            <person name="Yang W."/>
            <person name="Lam T.T.-Y."/>
            <person name="Chang Q."/>
            <person name="Ding S."/>
            <person name="Wang X."/>
            <person name="Zhu J."/>
            <person name="Ruan X."/>
            <person name="Zhao L."/>
            <person name="Wei J."/>
            <person name="Que T."/>
            <person name="Du C."/>
            <person name="Cheng J."/>
            <person name="Dai P."/>
            <person name="Han X."/>
            <person name="Huang E."/>
            <person name="Gao Y."/>
            <person name="Liu J."/>
            <person name="Shao H."/>
            <person name="Ye R."/>
            <person name="Li L."/>
            <person name="Wei W."/>
            <person name="Wang X."/>
            <person name="Wang C."/>
            <person name="Yang T."/>
            <person name="Huo Q."/>
            <person name="Li W."/>
            <person name="Guo W."/>
            <person name="Chen H."/>
            <person name="Zhou L."/>
            <person name="Ni X."/>
            <person name="Tian J."/>
            <person name="Zhou Y."/>
            <person name="Sheng Y."/>
            <person name="Liu T."/>
            <person name="Pan Y."/>
            <person name="Xia L."/>
            <person name="Li J."/>
            <person name="Zhao F."/>
            <person name="Cao W."/>
        </authorList>
    </citation>
    <scope>NUCLEOTIDE SEQUENCE</scope>
    <source>
        <strain evidence="1">Hyas-2018</strain>
    </source>
</reference>
<evidence type="ECO:0000313" key="2">
    <source>
        <dbReference type="Proteomes" id="UP000821845"/>
    </source>
</evidence>
<organism evidence="1 2">
    <name type="scientific">Hyalomma asiaticum</name>
    <name type="common">Tick</name>
    <dbReference type="NCBI Taxonomy" id="266040"/>
    <lineage>
        <taxon>Eukaryota</taxon>
        <taxon>Metazoa</taxon>
        <taxon>Ecdysozoa</taxon>
        <taxon>Arthropoda</taxon>
        <taxon>Chelicerata</taxon>
        <taxon>Arachnida</taxon>
        <taxon>Acari</taxon>
        <taxon>Parasitiformes</taxon>
        <taxon>Ixodida</taxon>
        <taxon>Ixodoidea</taxon>
        <taxon>Ixodidae</taxon>
        <taxon>Hyalomminae</taxon>
        <taxon>Hyalomma</taxon>
    </lineage>
</organism>
<keyword evidence="2" id="KW-1185">Reference proteome</keyword>
<sequence length="598" mass="65408">MASVREALALTAQSSTSAVSKRDAPAADEDDIRLPYGFGSFQYLIMFGTIVAGATFTLHDESFRLTAGVMDHWCRRPSEFVNLSVAEWKRLAIPLDEEGAYSHCFVRDPPHGGILARVVPCSSWEYDLSTYGNNIVSEWNLVCERRWIVDLARLAYSAACMASLAVFGTAADHVGRRMVVFVAVPVVLVAGVGGSLPKDLHFFVAVRCVVSAAASALLPPLLALMYEVSPTSKIPAYTVATWVVTMAMVPPTLAVAQAVKGGWAVTQLVVMLPTCLLMALYYTIEESPAWLLVRGKVEEAERVATRAAKLNGLQVGRCDLSGAQRYLQEREEKARDDSASSTLLCSKRLRSRTRLLMFCWTSLAYCYVSFIFSDEIFVSVVVIVIDIFLSTGAAIIVARCVPRFGFKRLVVISALVFAVMSTALATVYTDDETILRNGLLLVIRMAGNVTLMFFITLAANCYPVGIHCTGLGAGLACSRLGDTMAQMVPRVFHGLHAEAHLFIASILMTLFAAATQFLPTDSDWKRRCSVASAKSAATEPTGEELRHMLQDSLVPLPKAPLRPHHPSKNEKKSRAIEEYSPYSMKLSAVREAERSAHM</sequence>
<dbReference type="Proteomes" id="UP000821845">
    <property type="component" value="Chromosome 8"/>
</dbReference>
<comment type="caution">
    <text evidence="1">The sequence shown here is derived from an EMBL/GenBank/DDBJ whole genome shotgun (WGS) entry which is preliminary data.</text>
</comment>
<evidence type="ECO:0000313" key="1">
    <source>
        <dbReference type="EMBL" id="KAH6924939.1"/>
    </source>
</evidence>
<proteinExistence type="predicted"/>
<gene>
    <name evidence="1" type="ORF">HPB50_026660</name>
</gene>
<dbReference type="EMBL" id="CM023488">
    <property type="protein sequence ID" value="KAH6924939.1"/>
    <property type="molecule type" value="Genomic_DNA"/>
</dbReference>
<protein>
    <submittedName>
        <fullName evidence="1">Uncharacterized protein</fullName>
    </submittedName>
</protein>